<feature type="compositionally biased region" description="Low complexity" evidence="3">
    <location>
        <begin position="648"/>
        <end position="663"/>
    </location>
</feature>
<feature type="region of interest" description="Disordered" evidence="3">
    <location>
        <begin position="743"/>
        <end position="770"/>
    </location>
</feature>
<feature type="compositionally biased region" description="Pro residues" evidence="3">
    <location>
        <begin position="66"/>
        <end position="75"/>
    </location>
</feature>
<feature type="region of interest" description="Disordered" evidence="3">
    <location>
        <begin position="496"/>
        <end position="539"/>
    </location>
</feature>
<feature type="compositionally biased region" description="Polar residues" evidence="3">
    <location>
        <begin position="609"/>
        <end position="618"/>
    </location>
</feature>
<organism evidence="5 6">
    <name type="scientific">Oncorhynchus tshawytscha</name>
    <name type="common">Chinook salmon</name>
    <name type="synonym">Salmo tshawytscha</name>
    <dbReference type="NCBI Taxonomy" id="74940"/>
    <lineage>
        <taxon>Eukaryota</taxon>
        <taxon>Metazoa</taxon>
        <taxon>Chordata</taxon>
        <taxon>Craniata</taxon>
        <taxon>Vertebrata</taxon>
        <taxon>Euteleostomi</taxon>
        <taxon>Actinopterygii</taxon>
        <taxon>Neopterygii</taxon>
        <taxon>Teleostei</taxon>
        <taxon>Protacanthopterygii</taxon>
        <taxon>Salmoniformes</taxon>
        <taxon>Salmonidae</taxon>
        <taxon>Salmoninae</taxon>
        <taxon>Oncorhynchus</taxon>
    </lineage>
</organism>
<protein>
    <recommendedName>
        <fullName evidence="4">PUM-HD domain-containing protein</fullName>
    </recommendedName>
</protein>
<name>A0A8C8F6Y3_ONCTS</name>
<dbReference type="InterPro" id="IPR016024">
    <property type="entry name" value="ARM-type_fold"/>
</dbReference>
<dbReference type="GO" id="GO:0003730">
    <property type="term" value="F:mRNA 3'-UTR binding"/>
    <property type="evidence" value="ECO:0007669"/>
    <property type="project" value="TreeGrafter"/>
</dbReference>
<dbReference type="GO" id="GO:0043488">
    <property type="term" value="P:regulation of mRNA stability"/>
    <property type="evidence" value="ECO:0007669"/>
    <property type="project" value="TreeGrafter"/>
</dbReference>
<feature type="compositionally biased region" description="Low complexity" evidence="3">
    <location>
        <begin position="496"/>
        <end position="506"/>
    </location>
</feature>
<feature type="region of interest" description="Disordered" evidence="3">
    <location>
        <begin position="38"/>
        <end position="82"/>
    </location>
</feature>
<dbReference type="PROSITE" id="PS50303">
    <property type="entry name" value="PUM_HD"/>
    <property type="match status" value="1"/>
</dbReference>
<feature type="compositionally biased region" description="Polar residues" evidence="3">
    <location>
        <begin position="511"/>
        <end position="524"/>
    </location>
</feature>
<feature type="compositionally biased region" description="Low complexity" evidence="3">
    <location>
        <begin position="331"/>
        <end position="355"/>
    </location>
</feature>
<dbReference type="InterPro" id="IPR033133">
    <property type="entry name" value="PUM-HD"/>
</dbReference>
<feature type="region of interest" description="Disordered" evidence="3">
    <location>
        <begin position="604"/>
        <end position="676"/>
    </location>
</feature>
<feature type="repeat" description="Pumilio" evidence="2">
    <location>
        <begin position="974"/>
        <end position="1009"/>
    </location>
</feature>
<dbReference type="Ensembl" id="ENSOTST00005032707.2">
    <property type="protein sequence ID" value="ENSOTSP00005030243.1"/>
    <property type="gene ID" value="ENSOTSG00005013477.2"/>
</dbReference>
<evidence type="ECO:0000256" key="1">
    <source>
        <dbReference type="ARBA" id="ARBA00022737"/>
    </source>
</evidence>
<feature type="repeat" description="Pumilio" evidence="2">
    <location>
        <begin position="1070"/>
        <end position="1105"/>
    </location>
</feature>
<evidence type="ECO:0000313" key="5">
    <source>
        <dbReference type="Ensembl" id="ENSOTSP00005030243.1"/>
    </source>
</evidence>
<dbReference type="GO" id="GO:0035196">
    <property type="term" value="P:miRNA processing"/>
    <property type="evidence" value="ECO:0007669"/>
    <property type="project" value="TreeGrafter"/>
</dbReference>
<dbReference type="InterPro" id="IPR001313">
    <property type="entry name" value="Pumilio_RNA-bd_rpt"/>
</dbReference>
<dbReference type="InterPro" id="IPR033712">
    <property type="entry name" value="Pumilio_RNA-bd"/>
</dbReference>
<dbReference type="Proteomes" id="UP000694402">
    <property type="component" value="Unassembled WGS sequence"/>
</dbReference>
<feature type="domain" description="PUM-HD" evidence="4">
    <location>
        <begin position="825"/>
        <end position="1174"/>
    </location>
</feature>
<feature type="repeat" description="Pumilio" evidence="2">
    <location>
        <begin position="1106"/>
        <end position="1148"/>
    </location>
</feature>
<dbReference type="GO" id="GO:0005829">
    <property type="term" value="C:cytosol"/>
    <property type="evidence" value="ECO:0007669"/>
    <property type="project" value="TreeGrafter"/>
</dbReference>
<feature type="region of interest" description="Disordered" evidence="3">
    <location>
        <begin position="802"/>
        <end position="823"/>
    </location>
</feature>
<gene>
    <name evidence="5" type="primary">PUM2</name>
</gene>
<dbReference type="PANTHER" id="PTHR12537:SF52">
    <property type="entry name" value="PUMILIO HOMOLOG 2"/>
    <property type="match status" value="1"/>
</dbReference>
<keyword evidence="1" id="KW-0677">Repeat</keyword>
<dbReference type="GeneTree" id="ENSGT00940000157575"/>
<feature type="repeat" description="Pumilio" evidence="2">
    <location>
        <begin position="938"/>
        <end position="973"/>
    </location>
</feature>
<evidence type="ECO:0000259" key="4">
    <source>
        <dbReference type="PROSITE" id="PS50303"/>
    </source>
</evidence>
<evidence type="ECO:0000313" key="6">
    <source>
        <dbReference type="Proteomes" id="UP000694402"/>
    </source>
</evidence>
<feature type="repeat" description="Pumilio" evidence="2">
    <location>
        <begin position="1034"/>
        <end position="1069"/>
    </location>
</feature>
<dbReference type="CDD" id="cd07920">
    <property type="entry name" value="Pumilio"/>
    <property type="match status" value="1"/>
</dbReference>
<dbReference type="Gene3D" id="1.25.10.10">
    <property type="entry name" value="Leucine-rich Repeat Variant"/>
    <property type="match status" value="1"/>
</dbReference>
<keyword evidence="6" id="KW-1185">Reference proteome</keyword>
<dbReference type="SMART" id="SM00025">
    <property type="entry name" value="Pumilio"/>
    <property type="match status" value="5"/>
</dbReference>
<feature type="compositionally biased region" description="Low complexity" evidence="3">
    <location>
        <begin position="527"/>
        <end position="539"/>
    </location>
</feature>
<reference evidence="5" key="1">
    <citation type="submission" date="2025-08" db="UniProtKB">
        <authorList>
            <consortium name="Ensembl"/>
        </authorList>
    </citation>
    <scope>IDENTIFICATION</scope>
</reference>
<dbReference type="Pfam" id="PF00806">
    <property type="entry name" value="PUF"/>
    <property type="match status" value="7"/>
</dbReference>
<proteinExistence type="predicted"/>
<feature type="region of interest" description="Disordered" evidence="3">
    <location>
        <begin position="225"/>
        <end position="306"/>
    </location>
</feature>
<evidence type="ECO:0000256" key="3">
    <source>
        <dbReference type="SAM" id="MobiDB-lite"/>
    </source>
</evidence>
<feature type="compositionally biased region" description="Low complexity" evidence="3">
    <location>
        <begin position="760"/>
        <end position="770"/>
    </location>
</feature>
<dbReference type="PANTHER" id="PTHR12537">
    <property type="entry name" value="RNA BINDING PROTEIN PUMILIO-RELATED"/>
    <property type="match status" value="1"/>
</dbReference>
<feature type="compositionally biased region" description="Basic and acidic residues" evidence="3">
    <location>
        <begin position="245"/>
        <end position="273"/>
    </location>
</feature>
<sequence length="1192" mass="127841">MSIPCSILSMNDVAWQETRGGMLHTNGAPEAGGVRVHGGGSLAAVGGAGQGPGGQHPLQGMDRGPNPTPGTPQPPLSGRSQDDATVGYFFQRQPGEQLGGCTPSKHRWPTGDGNHIDQVRTVDEMNYGFQALALESRGMGEMLPAKKLWDSDELAKDGRKGMLLGEEWRVNAWGSSHHSVSQPIMVQRRPGHGFHGNGDASSVLSPRSEGGGLGVSMVEYVLSSSPGDKMDGRYRNGGYGGVDVDTDRREKGDAQDKTSPFEEDKSPEMKVGEENDANGRGLLNGMDRDCKDFNPTPGSRQASPIEAVERMGPGQAGLEIMTQHQHHAQHHAMQPQNPAQNKPQQQEDFQSQETQNIGSMDQQQGVESLQFDYAGNQIQVDSSGTPVGLFDYNSQQQLFQRSNHLTVQQLTAAQQQQYALAAAQQQHLAGLAPAFVPNPYIINAGPPGADPYTAAGLAAAATLAGPTVVPPQYYGVPWGVYPANLFQQQAAAAAASHNANQQASNQGPGPGQQQVMRAGNNQRPLTPGQGQQSQQDSLAAAAANPALAYAGMPGYQMLAPAAYYDQNGTLVMASGARGGLGGPVRLVQTPLLINPQAAAQAAAAASASGSGNNMSGPQPNGLYRSMPQQQPPPQNQGLPSSSFYGTASVPASSQSSSLFSHTSQAPPPTSSLGFSGTGGSLGVGLGSALGGFGSSVSSSTSSSVSRRDSLLASSDLYKRGGSSLTPIGQPFYNSLGYSSSPSPIGLTPGHSPLTPPPSLPSSHGSSSSLHLGGLTNGSGRYISAAPGAEAKYRSAGATSSLFSSSSQLFPPSRPRYSRSDVMPSGRSRLLEDFRNNRFPNLQLRDLPGHMVEFSQDQHGSRWAIDIRINGHTHSDTQTHPLLHIAPFYHDLETLPYHYMMIVLPLKFPSHVPLSSSPSVSRFIQQKLERATPSDIVRELDGHVLKCVKDQNGNHVVQKCIECVQPQALQFIIDAFQGQVFVLSTHPYGCRVIQRILEHCTQEQTLPILEELHQHSEQLGQKYQGVSLEMTPKTYYTVSSDALFKDQYGNYVIQHVLEHGRPEDKSKIVAEVRGKVLLLSQHKFASNVVEKCVIHSSRAERALLIDEVCCQKDGPHSALYTMMKDQYANYVVQRMIDMAEPAQRKIIMHKIRPHIATLRKYTYGKHILAKLEKYYMKSGSDLGPIGGPTNGLM</sequence>
<accession>A0A8C8F6Y3</accession>
<dbReference type="PROSITE" id="PS50302">
    <property type="entry name" value="PUM"/>
    <property type="match status" value="5"/>
</dbReference>
<feature type="compositionally biased region" description="Gly residues" evidence="3">
    <location>
        <begin position="38"/>
        <end position="54"/>
    </location>
</feature>
<feature type="region of interest" description="Disordered" evidence="3">
    <location>
        <begin position="323"/>
        <end position="363"/>
    </location>
</feature>
<dbReference type="AlphaFoldDB" id="A0A8C8F6Y3"/>
<dbReference type="SUPFAM" id="SSF48371">
    <property type="entry name" value="ARM repeat"/>
    <property type="match status" value="1"/>
</dbReference>
<dbReference type="InterPro" id="IPR011989">
    <property type="entry name" value="ARM-like"/>
</dbReference>
<feature type="region of interest" description="Disordered" evidence="3">
    <location>
        <begin position="94"/>
        <end position="116"/>
    </location>
</feature>
<feature type="compositionally biased region" description="Polar residues" evidence="3">
    <location>
        <begin position="635"/>
        <end position="645"/>
    </location>
</feature>
<reference evidence="5" key="2">
    <citation type="submission" date="2025-09" db="UniProtKB">
        <authorList>
            <consortium name="Ensembl"/>
        </authorList>
    </citation>
    <scope>IDENTIFICATION</scope>
</reference>
<evidence type="ECO:0000256" key="2">
    <source>
        <dbReference type="PROSITE-ProRule" id="PRU00317"/>
    </source>
</evidence>